<evidence type="ECO:0000313" key="3">
    <source>
        <dbReference type="Proteomes" id="UP001365542"/>
    </source>
</evidence>
<name>A0AAV9WZT2_9PEZI</name>
<sequence length="113" mass="12321">MSDPLSYSTTSSYLGTSTLSSDNNDVESLGSESTERDVDSDAELEWQESMKQLELLLSMVLIPFAGKWLGRRCAIWVWARVMQWKYPVDVVITSKPAFTAGGIAAVASASAPL</sequence>
<proteinExistence type="predicted"/>
<comment type="caution">
    <text evidence="2">The sequence shown here is derived from an EMBL/GenBank/DDBJ whole genome shotgun (WGS) entry which is preliminary data.</text>
</comment>
<evidence type="ECO:0000256" key="1">
    <source>
        <dbReference type="SAM" id="MobiDB-lite"/>
    </source>
</evidence>
<feature type="region of interest" description="Disordered" evidence="1">
    <location>
        <begin position="1"/>
        <end position="41"/>
    </location>
</feature>
<dbReference type="PANTHER" id="PTHR28230:SF1">
    <property type="entry name" value="MITOCHONDRIAL IMPORT PROTEIN 2"/>
    <property type="match status" value="1"/>
</dbReference>
<accession>A0AAV9WZT2</accession>
<dbReference type="PANTHER" id="PTHR28230">
    <property type="entry name" value="CHROMOSOME 1, WHOLE GENOME SHOTGUN SEQUENCE"/>
    <property type="match status" value="1"/>
</dbReference>
<protein>
    <submittedName>
        <fullName evidence="2">Uncharacterized protein</fullName>
    </submittedName>
</protein>
<dbReference type="AlphaFoldDB" id="A0AAV9WZT2"/>
<dbReference type="Pfam" id="PF19117">
    <property type="entry name" value="Mim2"/>
    <property type="match status" value="1"/>
</dbReference>
<organism evidence="2 3">
    <name type="scientific">Orbilia ellipsospora</name>
    <dbReference type="NCBI Taxonomy" id="2528407"/>
    <lineage>
        <taxon>Eukaryota</taxon>
        <taxon>Fungi</taxon>
        <taxon>Dikarya</taxon>
        <taxon>Ascomycota</taxon>
        <taxon>Pezizomycotina</taxon>
        <taxon>Orbiliomycetes</taxon>
        <taxon>Orbiliales</taxon>
        <taxon>Orbiliaceae</taxon>
        <taxon>Orbilia</taxon>
    </lineage>
</organism>
<dbReference type="EMBL" id="JAVHJO010000013">
    <property type="protein sequence ID" value="KAK6530336.1"/>
    <property type="molecule type" value="Genomic_DNA"/>
</dbReference>
<feature type="compositionally biased region" description="Low complexity" evidence="1">
    <location>
        <begin position="1"/>
        <end position="21"/>
    </location>
</feature>
<reference evidence="2 3" key="1">
    <citation type="submission" date="2019-10" db="EMBL/GenBank/DDBJ databases">
        <authorList>
            <person name="Palmer J.M."/>
        </authorList>
    </citation>
    <scope>NUCLEOTIDE SEQUENCE [LARGE SCALE GENOMIC DNA]</scope>
    <source>
        <strain evidence="2 3">TWF694</strain>
    </source>
</reference>
<dbReference type="GO" id="GO:0045040">
    <property type="term" value="P:protein insertion into mitochondrial outer membrane"/>
    <property type="evidence" value="ECO:0007669"/>
    <property type="project" value="InterPro"/>
</dbReference>
<dbReference type="Proteomes" id="UP001365542">
    <property type="component" value="Unassembled WGS sequence"/>
</dbReference>
<evidence type="ECO:0000313" key="2">
    <source>
        <dbReference type="EMBL" id="KAK6530336.1"/>
    </source>
</evidence>
<gene>
    <name evidence="2" type="ORF">TWF694_003693</name>
</gene>
<keyword evidence="3" id="KW-1185">Reference proteome</keyword>
<dbReference type="GO" id="GO:0070096">
    <property type="term" value="P:mitochondrial outer membrane translocase complex assembly"/>
    <property type="evidence" value="ECO:0007669"/>
    <property type="project" value="InterPro"/>
</dbReference>
<dbReference type="GO" id="GO:0005741">
    <property type="term" value="C:mitochondrial outer membrane"/>
    <property type="evidence" value="ECO:0007669"/>
    <property type="project" value="TreeGrafter"/>
</dbReference>
<dbReference type="InterPro" id="IPR037652">
    <property type="entry name" value="Mim2"/>
</dbReference>